<keyword evidence="3" id="KW-0949">S-adenosyl-L-methionine</keyword>
<keyword evidence="2" id="KW-0808">Transferase</keyword>
<dbReference type="Pfam" id="PF03942">
    <property type="entry name" value="DTW"/>
    <property type="match status" value="1"/>
</dbReference>
<proteinExistence type="predicted"/>
<reference evidence="6" key="1">
    <citation type="journal article" date="2021" name="PeerJ">
        <title>Analysis of 44 Vibrio anguillarum genomes reveals high genetic diversity.</title>
        <authorList>
            <person name="Hansen M.J."/>
            <person name="Dalsgaard I."/>
        </authorList>
    </citation>
    <scope>NUCLEOTIDE SEQUENCE</scope>
    <source>
        <strain evidence="6">850617-1/1</strain>
    </source>
</reference>
<evidence type="ECO:0000256" key="2">
    <source>
        <dbReference type="ARBA" id="ARBA00022679"/>
    </source>
</evidence>
<evidence type="ECO:0000259" key="5">
    <source>
        <dbReference type="SMART" id="SM01144"/>
    </source>
</evidence>
<name>A0AAW4BD34_VIBAN</name>
<dbReference type="PANTHER" id="PTHR21392">
    <property type="entry name" value="TRNA-URIDINE AMINOCARBOXYPROPYLTRANSFERASE 2"/>
    <property type="match status" value="1"/>
</dbReference>
<dbReference type="GO" id="GO:0016432">
    <property type="term" value="F:tRNA-uridine aminocarboxypropyltransferase activity"/>
    <property type="evidence" value="ECO:0007669"/>
    <property type="project" value="UniProtKB-EC"/>
</dbReference>
<dbReference type="GO" id="GO:0008033">
    <property type="term" value="P:tRNA processing"/>
    <property type="evidence" value="ECO:0007669"/>
    <property type="project" value="UniProtKB-KW"/>
</dbReference>
<evidence type="ECO:0000256" key="1">
    <source>
        <dbReference type="ARBA" id="ARBA00012386"/>
    </source>
</evidence>
<dbReference type="AlphaFoldDB" id="A0AAW4BD34"/>
<keyword evidence="4" id="KW-0819">tRNA processing</keyword>
<feature type="domain" description="DTW" evidence="5">
    <location>
        <begin position="7"/>
        <end position="196"/>
    </location>
</feature>
<evidence type="ECO:0000256" key="3">
    <source>
        <dbReference type="ARBA" id="ARBA00022691"/>
    </source>
</evidence>
<accession>A0AAW4BD34</accession>
<protein>
    <recommendedName>
        <fullName evidence="1">tRNA-uridine aminocarboxypropyltransferase</fullName>
        <ecNumber evidence="1">2.5.1.25</ecNumber>
    </recommendedName>
</protein>
<evidence type="ECO:0000313" key="7">
    <source>
        <dbReference type="Proteomes" id="UP000786185"/>
    </source>
</evidence>
<dbReference type="EMBL" id="SCLC01000044">
    <property type="protein sequence ID" value="MBF4436177.1"/>
    <property type="molecule type" value="Genomic_DNA"/>
</dbReference>
<dbReference type="Proteomes" id="UP000786185">
    <property type="component" value="Unassembled WGS sequence"/>
</dbReference>
<organism evidence="6 7">
    <name type="scientific">Vibrio anguillarum</name>
    <name type="common">Listonella anguillarum</name>
    <dbReference type="NCBI Taxonomy" id="55601"/>
    <lineage>
        <taxon>Bacteria</taxon>
        <taxon>Pseudomonadati</taxon>
        <taxon>Pseudomonadota</taxon>
        <taxon>Gammaproteobacteria</taxon>
        <taxon>Vibrionales</taxon>
        <taxon>Vibrionaceae</taxon>
        <taxon>Vibrio</taxon>
    </lineage>
</organism>
<comment type="caution">
    <text evidence="6">The sequence shown here is derived from an EMBL/GenBank/DDBJ whole genome shotgun (WGS) entry which is preliminary data.</text>
</comment>
<evidence type="ECO:0000256" key="4">
    <source>
        <dbReference type="ARBA" id="ARBA00022694"/>
    </source>
</evidence>
<dbReference type="EC" id="2.5.1.25" evidence="1"/>
<dbReference type="SMART" id="SM01144">
    <property type="entry name" value="DTW"/>
    <property type="match status" value="1"/>
</dbReference>
<dbReference type="PANTHER" id="PTHR21392:SF1">
    <property type="entry name" value="TRNA-URIDINE AMINOCARBOXYPROPYLTRANSFERASE"/>
    <property type="match status" value="1"/>
</dbReference>
<evidence type="ECO:0000313" key="6">
    <source>
        <dbReference type="EMBL" id="MBF4436177.1"/>
    </source>
</evidence>
<dbReference type="InterPro" id="IPR005636">
    <property type="entry name" value="DTW"/>
</dbReference>
<gene>
    <name evidence="6" type="ORF">ERJ77_16945</name>
</gene>
<sequence>MTRPCPCPCPVCHFSYQCLCSLQPTLDSQLRIALLMHENEPHRATNTGKLLLRSLPNSSVYIWDRVSTAKSLQKRILDEKLNAVVIFPSTRSQSLTEYQSLSTSDTQEIVFIILDGTWQEAKKMLNKSPWLSDLPQLHLTPNQISQYGLRRNQDAGHLCTLEVGVELLNSLGEANNARELRAFFTYYLKAFQADKSGHALKLQ</sequence>
<dbReference type="InterPro" id="IPR039262">
    <property type="entry name" value="DTWD2/TAPT"/>
</dbReference>